<dbReference type="RefSeq" id="WP_066061692.1">
    <property type="nucleotide sequence ID" value="NZ_CP013015.1"/>
</dbReference>
<gene>
    <name evidence="1" type="ORF">HS1_000955</name>
</gene>
<reference evidence="1 2" key="1">
    <citation type="submission" date="2015-10" db="EMBL/GenBank/DDBJ databases">
        <title>Candidatus Desulfofervidus auxilii, a hydrogenotrophic sulfate-reducing bacterium involved in the thermophilic anaerobic oxidation of methane.</title>
        <authorList>
            <person name="Krukenberg V."/>
            <person name="Richter M."/>
            <person name="Wegener G."/>
        </authorList>
    </citation>
    <scope>NUCLEOTIDE SEQUENCE [LARGE SCALE GENOMIC DNA]</scope>
    <source>
        <strain evidence="1 2">HS1</strain>
    </source>
</reference>
<protein>
    <submittedName>
        <fullName evidence="1">Phage/plasmid primase, P4 family</fullName>
    </submittedName>
</protein>
<evidence type="ECO:0000313" key="1">
    <source>
        <dbReference type="EMBL" id="AMM40759.1"/>
    </source>
</evidence>
<dbReference type="EMBL" id="CP013015">
    <property type="protein sequence ID" value="AMM40759.1"/>
    <property type="molecule type" value="Genomic_DNA"/>
</dbReference>
<keyword evidence="2" id="KW-1185">Reference proteome</keyword>
<sequence length="322" mass="36861">MQKIQIKTTLNFLFSFFKDTPGLIEIRAILKKDKTRAKRIFLTRKTLADSTPFLTTHSEWHLCFGVATRRNARGNAVLMLPALWADIDHKKLTLNGIPTPTITIGSGRGLHLYWMLEQPVNVAFTRQADNIQAILRGIAQKLNADIASTDIPRIMRIPGTLNPKYDPPQQCKILTQSRKKYPLSLFEPFKVPIRKKKFRPVDPSPGISDGIEIILQECEFIRWCRDNQPEVSEPLWYAMISNLAVHENGREIIHRFSCLHPKYSEKETDYKIKHALRSTRPHTCAYIQAHGFNCAGCKWNGTVRSPAGIPYVVLYRTRKIAS</sequence>
<dbReference type="KEGG" id="daw:HS1_000955"/>
<accession>A0A7U4QK07</accession>
<proteinExistence type="predicted"/>
<evidence type="ECO:0000313" key="2">
    <source>
        <dbReference type="Proteomes" id="UP000070560"/>
    </source>
</evidence>
<name>A0A7U4QK07_DESA2</name>
<organism evidence="1 2">
    <name type="scientific">Desulfofervidus auxilii</name>
    <dbReference type="NCBI Taxonomy" id="1621989"/>
    <lineage>
        <taxon>Bacteria</taxon>
        <taxon>Pseudomonadati</taxon>
        <taxon>Thermodesulfobacteriota</taxon>
        <taxon>Candidatus Desulfofervidia</taxon>
        <taxon>Candidatus Desulfofervidales</taxon>
        <taxon>Candidatus Desulfofervidaceae</taxon>
        <taxon>Candidatus Desulfofervidus</taxon>
    </lineage>
</organism>
<dbReference type="Gene3D" id="3.30.70.1790">
    <property type="entry name" value="RepB DNA-primase, N-terminal domain"/>
    <property type="match status" value="1"/>
</dbReference>
<dbReference type="AlphaFoldDB" id="A0A7U4QK07"/>
<dbReference type="OrthoDB" id="5437690at2"/>
<dbReference type="Proteomes" id="UP000070560">
    <property type="component" value="Chromosome"/>
</dbReference>